<dbReference type="PANTHER" id="PTHR10344">
    <property type="entry name" value="THYMIDYLATE KINASE"/>
    <property type="match status" value="1"/>
</dbReference>
<keyword evidence="11" id="KW-1185">Reference proteome</keyword>
<dbReference type="GO" id="GO:0005634">
    <property type="term" value="C:nucleus"/>
    <property type="evidence" value="ECO:0007669"/>
    <property type="project" value="TreeGrafter"/>
</dbReference>
<dbReference type="AlphaFoldDB" id="V6LIR3"/>
<dbReference type="Proteomes" id="UP000018208">
    <property type="component" value="Unassembled WGS sequence"/>
</dbReference>
<proteinExistence type="inferred from homology"/>
<accession>V6LIR3</accession>
<dbReference type="GO" id="GO:0004550">
    <property type="term" value="F:nucleoside diphosphate kinase activity"/>
    <property type="evidence" value="ECO:0007669"/>
    <property type="project" value="TreeGrafter"/>
</dbReference>
<evidence type="ECO:0000313" key="11">
    <source>
        <dbReference type="Proteomes" id="UP000018208"/>
    </source>
</evidence>
<dbReference type="GO" id="GO:0006235">
    <property type="term" value="P:dTTP biosynthetic process"/>
    <property type="evidence" value="ECO:0007669"/>
    <property type="project" value="TreeGrafter"/>
</dbReference>
<sequence>MSRGLFIVIEGLDRCGKTTQLDILKNYLQPSKSISFPNESLQSGMDLRKYLLQQIELTDMDAHNLFARNRRESADFIIQTIEKNINVISSRYAFSGVAYTTQKGFSMQDAIQADKGILIPDLTIILTCDVQNIQQRFDNKDRYENIEVQEKVKQKFKEVLMLKNIGNICNIDITGMSIQQVKEQILHKVDQIQHENNSIQMGLFEGNY</sequence>
<protein>
    <recommendedName>
        <fullName evidence="2">dTMP kinase</fullName>
        <ecNumber evidence="2">2.7.4.9</ecNumber>
    </recommendedName>
</protein>
<comment type="similarity">
    <text evidence="1">Belongs to the thymidylate kinase family.</text>
</comment>
<keyword evidence="5" id="KW-0547">Nucleotide-binding</keyword>
<organism evidence="9">
    <name type="scientific">Spironucleus salmonicida</name>
    <dbReference type="NCBI Taxonomy" id="348837"/>
    <lineage>
        <taxon>Eukaryota</taxon>
        <taxon>Metamonada</taxon>
        <taxon>Diplomonadida</taxon>
        <taxon>Hexamitidae</taxon>
        <taxon>Hexamitinae</taxon>
        <taxon>Spironucleus</taxon>
    </lineage>
</organism>
<feature type="domain" description="Thymidylate kinase-like" evidence="8">
    <location>
        <begin position="9"/>
        <end position="185"/>
    </location>
</feature>
<dbReference type="NCBIfam" id="TIGR00041">
    <property type="entry name" value="DTMP_kinase"/>
    <property type="match status" value="1"/>
</dbReference>
<dbReference type="Gene3D" id="3.40.50.300">
    <property type="entry name" value="P-loop containing nucleotide triphosphate hydrolases"/>
    <property type="match status" value="1"/>
</dbReference>
<dbReference type="Pfam" id="PF02223">
    <property type="entry name" value="Thymidylate_kin"/>
    <property type="match status" value="1"/>
</dbReference>
<reference evidence="10" key="2">
    <citation type="submission" date="2020-12" db="EMBL/GenBank/DDBJ databases">
        <title>New Spironucleus salmonicida genome in near-complete chromosomes.</title>
        <authorList>
            <person name="Xu F."/>
            <person name="Kurt Z."/>
            <person name="Jimenez-Gonzalez A."/>
            <person name="Astvaldsson A."/>
            <person name="Andersson J.O."/>
            <person name="Svard S.G."/>
        </authorList>
    </citation>
    <scope>NUCLEOTIDE SEQUENCE</scope>
    <source>
        <strain evidence="10">ATCC 50377</strain>
    </source>
</reference>
<dbReference type="GO" id="GO:0005524">
    <property type="term" value="F:ATP binding"/>
    <property type="evidence" value="ECO:0007669"/>
    <property type="project" value="UniProtKB-KW"/>
</dbReference>
<evidence type="ECO:0000256" key="7">
    <source>
        <dbReference type="ARBA" id="ARBA00022840"/>
    </source>
</evidence>
<dbReference type="HAMAP" id="MF_00165">
    <property type="entry name" value="Thymidylate_kinase"/>
    <property type="match status" value="1"/>
</dbReference>
<evidence type="ECO:0000313" key="9">
    <source>
        <dbReference type="EMBL" id="EST44447.1"/>
    </source>
</evidence>
<gene>
    <name evidence="9" type="ORF">SS50377_15755</name>
    <name evidence="10" type="ORF">SS50377_21907</name>
</gene>
<keyword evidence="7" id="KW-0067">ATP-binding</keyword>
<dbReference type="GO" id="GO:0005829">
    <property type="term" value="C:cytosol"/>
    <property type="evidence" value="ECO:0007669"/>
    <property type="project" value="TreeGrafter"/>
</dbReference>
<dbReference type="SUPFAM" id="SSF52540">
    <property type="entry name" value="P-loop containing nucleoside triphosphate hydrolases"/>
    <property type="match status" value="1"/>
</dbReference>
<dbReference type="EMBL" id="KI546116">
    <property type="protein sequence ID" value="EST44447.1"/>
    <property type="molecule type" value="Genomic_DNA"/>
</dbReference>
<dbReference type="InterPro" id="IPR039430">
    <property type="entry name" value="Thymidylate_kin-like_dom"/>
</dbReference>
<name>V6LIR3_9EUKA</name>
<dbReference type="GO" id="GO:0006227">
    <property type="term" value="P:dUDP biosynthetic process"/>
    <property type="evidence" value="ECO:0007669"/>
    <property type="project" value="TreeGrafter"/>
</dbReference>
<keyword evidence="6 9" id="KW-0418">Kinase</keyword>
<keyword evidence="3" id="KW-0808">Transferase</keyword>
<dbReference type="GO" id="GO:0006233">
    <property type="term" value="P:dTDP biosynthetic process"/>
    <property type="evidence" value="ECO:0007669"/>
    <property type="project" value="InterPro"/>
</dbReference>
<evidence type="ECO:0000313" key="10">
    <source>
        <dbReference type="EMBL" id="KAH0576344.1"/>
    </source>
</evidence>
<reference evidence="9 10" key="1">
    <citation type="journal article" date="2014" name="PLoS Genet.">
        <title>The Genome of Spironucleus salmonicida Highlights a Fish Pathogen Adapted to Fluctuating Environments.</title>
        <authorList>
            <person name="Xu F."/>
            <person name="Jerlstrom-Hultqvist J."/>
            <person name="Einarsson E."/>
            <person name="Astvaldsson A."/>
            <person name="Svard S.G."/>
            <person name="Andersson J.O."/>
        </authorList>
    </citation>
    <scope>NUCLEOTIDE SEQUENCE</scope>
    <source>
        <strain evidence="10">ATCC 50377</strain>
    </source>
</reference>
<keyword evidence="4" id="KW-0545">Nucleotide biosynthesis</keyword>
<evidence type="ECO:0000256" key="5">
    <source>
        <dbReference type="ARBA" id="ARBA00022741"/>
    </source>
</evidence>
<evidence type="ECO:0000256" key="1">
    <source>
        <dbReference type="ARBA" id="ARBA00009776"/>
    </source>
</evidence>
<evidence type="ECO:0000259" key="8">
    <source>
        <dbReference type="Pfam" id="PF02223"/>
    </source>
</evidence>
<dbReference type="GO" id="GO:0005739">
    <property type="term" value="C:mitochondrion"/>
    <property type="evidence" value="ECO:0007669"/>
    <property type="project" value="TreeGrafter"/>
</dbReference>
<dbReference type="InterPro" id="IPR027417">
    <property type="entry name" value="P-loop_NTPase"/>
</dbReference>
<dbReference type="VEuPathDB" id="GiardiaDB:SS50377_21907"/>
<evidence type="ECO:0000256" key="6">
    <source>
        <dbReference type="ARBA" id="ARBA00022777"/>
    </source>
</evidence>
<dbReference type="InterPro" id="IPR018094">
    <property type="entry name" value="Thymidylate_kinase"/>
</dbReference>
<dbReference type="EMBL" id="AUWU02000002">
    <property type="protein sequence ID" value="KAH0576344.1"/>
    <property type="molecule type" value="Genomic_DNA"/>
</dbReference>
<dbReference type="EC" id="2.7.4.9" evidence="2"/>
<evidence type="ECO:0000256" key="4">
    <source>
        <dbReference type="ARBA" id="ARBA00022727"/>
    </source>
</evidence>
<evidence type="ECO:0000256" key="2">
    <source>
        <dbReference type="ARBA" id="ARBA00012980"/>
    </source>
</evidence>
<dbReference type="OrthoDB" id="425602at2759"/>
<dbReference type="PANTHER" id="PTHR10344:SF1">
    <property type="entry name" value="THYMIDYLATE KINASE"/>
    <property type="match status" value="1"/>
</dbReference>
<evidence type="ECO:0000256" key="3">
    <source>
        <dbReference type="ARBA" id="ARBA00022679"/>
    </source>
</evidence>
<dbReference type="GO" id="GO:0004798">
    <property type="term" value="F:dTMP kinase activity"/>
    <property type="evidence" value="ECO:0007669"/>
    <property type="project" value="UniProtKB-EC"/>
</dbReference>